<dbReference type="InterPro" id="IPR039495">
    <property type="entry name" value="TAF1A"/>
</dbReference>
<gene>
    <name evidence="2" type="ORF">HDU87_004404</name>
</gene>
<dbReference type="PANTHER" id="PTHR32122:SF1">
    <property type="entry name" value="TATA BOX-BINDING PROTEIN-ASSOCIATED FACTOR RNA POLYMERASE I SUBUNIT A"/>
    <property type="match status" value="1"/>
</dbReference>
<feature type="compositionally biased region" description="Low complexity" evidence="1">
    <location>
        <begin position="771"/>
        <end position="784"/>
    </location>
</feature>
<reference evidence="2" key="1">
    <citation type="submission" date="2020-05" db="EMBL/GenBank/DDBJ databases">
        <title>Phylogenomic resolution of chytrid fungi.</title>
        <authorList>
            <person name="Stajich J.E."/>
            <person name="Amses K."/>
            <person name="Simmons R."/>
            <person name="Seto K."/>
            <person name="Myers J."/>
            <person name="Bonds A."/>
            <person name="Quandt C.A."/>
            <person name="Barry K."/>
            <person name="Liu P."/>
            <person name="Grigoriev I."/>
            <person name="Longcore J.E."/>
            <person name="James T.Y."/>
        </authorList>
    </citation>
    <scope>NUCLEOTIDE SEQUENCE</scope>
    <source>
        <strain evidence="2">JEL0379</strain>
    </source>
</reference>
<sequence length="820" mass="90310">MWKCAAEILRTPLPFRVDLSADDEEVMVASVKLLRSEDVSSSDTQRATADELLLPSSLTAEQDDEEQNLDHEDVQIRSKTAGVDSARRMLKFLAQMSAVEPNLSHELLEELTFYYLRFGMYEEAYNRLQGYISSYPYNENARLVGYAGLVCYMLWRQEATRVVDHADREEDEGLFGSQTWGSSQQSYTSSYGWSQQTVAANDEAPSVQREFSPTKFETMQLCASSSSFGGTNKQPPSFVATLFLAEGDLASRHYSNAIQHFELSLFLDSSSDIVLFHYLKLMLAAGDVAAATTKITKFIEENPLNPNGYRYFLTLHHTTTKVSSETWIPLAYKLLELDPVCDERVALRPLVDFFEAEYVAENNTEACQTIVNVLAARLDHGGGEKWMWRALGENLARLRKVEASFHDAVWAERENWWPSLHFRLGAHTESPPDTPASESEELVIYKAASTLFLFPARYQGAPYPCSFGLSPETLRPASQDFLSLLEIPLDAIFDDTRPPAPEPAIFANLRPLQSFHEASAERAVDEADELFGAWDQDVEDVCGMMALGLDTSTLTVPGVFGGEEEQDVVMMDVVEAPIPSRPVRAARTKRKRSTVAKADDADAIRGDNSIPTAEATPVTEEHVGEPDAGTGSAPTPRRVVSARRRKLQPAAAEDAHASDADDDATPRPARTHQPRNPRVVDAAFTAQNDAADVTATPTTATRQTRSASKASNPPRVVKRKRGTDEAMLTVADPPAKRKRGDLSESAASTTTITNITSTPARRKVTEKAKQAGKATAAATPTDAESAQDRHRDKEPPVSQTTPTPAAAKRDRAAWSKTAVN</sequence>
<protein>
    <submittedName>
        <fullName evidence="2">Uncharacterized protein</fullName>
    </submittedName>
</protein>
<dbReference type="InterPro" id="IPR052669">
    <property type="entry name" value="SL1/TIF-IB_Component"/>
</dbReference>
<feature type="region of interest" description="Disordered" evidence="1">
    <location>
        <begin position="584"/>
        <end position="820"/>
    </location>
</feature>
<dbReference type="PANTHER" id="PTHR32122">
    <property type="entry name" value="TATA BOX-BINDING PROTEIN ASSOCIATED FACTOR RNA POLYMERASE I SUBUNIT A"/>
    <property type="match status" value="1"/>
</dbReference>
<dbReference type="GO" id="GO:0006360">
    <property type="term" value="P:transcription by RNA polymerase I"/>
    <property type="evidence" value="ECO:0007669"/>
    <property type="project" value="InterPro"/>
</dbReference>
<feature type="compositionally biased region" description="Basic and acidic residues" evidence="1">
    <location>
        <begin position="786"/>
        <end position="795"/>
    </location>
</feature>
<name>A0AAD5TJA7_9FUNG</name>
<evidence type="ECO:0000256" key="1">
    <source>
        <dbReference type="SAM" id="MobiDB-lite"/>
    </source>
</evidence>
<feature type="compositionally biased region" description="Basic residues" evidence="1">
    <location>
        <begin position="584"/>
        <end position="594"/>
    </location>
</feature>
<dbReference type="AlphaFoldDB" id="A0AAD5TJA7"/>
<organism evidence="2 3">
    <name type="scientific">Geranomyces variabilis</name>
    <dbReference type="NCBI Taxonomy" id="109894"/>
    <lineage>
        <taxon>Eukaryota</taxon>
        <taxon>Fungi</taxon>
        <taxon>Fungi incertae sedis</taxon>
        <taxon>Chytridiomycota</taxon>
        <taxon>Chytridiomycota incertae sedis</taxon>
        <taxon>Chytridiomycetes</taxon>
        <taxon>Spizellomycetales</taxon>
        <taxon>Powellomycetaceae</taxon>
        <taxon>Geranomyces</taxon>
    </lineage>
</organism>
<evidence type="ECO:0000313" key="3">
    <source>
        <dbReference type="Proteomes" id="UP001212152"/>
    </source>
</evidence>
<feature type="compositionally biased region" description="Low complexity" evidence="1">
    <location>
        <begin position="745"/>
        <end position="758"/>
    </location>
</feature>
<dbReference type="GO" id="GO:0000120">
    <property type="term" value="C:RNA polymerase I transcription regulator complex"/>
    <property type="evidence" value="ECO:0007669"/>
    <property type="project" value="InterPro"/>
</dbReference>
<dbReference type="InterPro" id="IPR011990">
    <property type="entry name" value="TPR-like_helical_dom_sf"/>
</dbReference>
<comment type="caution">
    <text evidence="2">The sequence shown here is derived from an EMBL/GenBank/DDBJ whole genome shotgun (WGS) entry which is preliminary data.</text>
</comment>
<evidence type="ECO:0000313" key="2">
    <source>
        <dbReference type="EMBL" id="KAJ3177651.1"/>
    </source>
</evidence>
<proteinExistence type="predicted"/>
<dbReference type="EMBL" id="JADGJQ010000032">
    <property type="protein sequence ID" value="KAJ3177651.1"/>
    <property type="molecule type" value="Genomic_DNA"/>
</dbReference>
<dbReference type="Proteomes" id="UP001212152">
    <property type="component" value="Unassembled WGS sequence"/>
</dbReference>
<feature type="compositionally biased region" description="Low complexity" evidence="1">
    <location>
        <begin position="690"/>
        <end position="711"/>
    </location>
</feature>
<accession>A0AAD5TJA7</accession>
<dbReference type="Pfam" id="PF14929">
    <property type="entry name" value="TAF1_subA"/>
    <property type="match status" value="1"/>
</dbReference>
<keyword evidence="3" id="KW-1185">Reference proteome</keyword>
<dbReference type="SUPFAM" id="SSF48452">
    <property type="entry name" value="TPR-like"/>
    <property type="match status" value="1"/>
</dbReference>